<dbReference type="OrthoDB" id="192718at2759"/>
<organism evidence="2 3">
    <name type="scientific">Gracilariopsis chorda</name>
    <dbReference type="NCBI Taxonomy" id="448386"/>
    <lineage>
        <taxon>Eukaryota</taxon>
        <taxon>Rhodophyta</taxon>
        <taxon>Florideophyceae</taxon>
        <taxon>Rhodymeniophycidae</taxon>
        <taxon>Gracilariales</taxon>
        <taxon>Gracilariaceae</taxon>
        <taxon>Gracilariopsis</taxon>
    </lineage>
</organism>
<comment type="caution">
    <text evidence="2">The sequence shown here is derived from an EMBL/GenBank/DDBJ whole genome shotgun (WGS) entry which is preliminary data.</text>
</comment>
<keyword evidence="1" id="KW-0175">Coiled coil</keyword>
<feature type="coiled-coil region" evidence="1">
    <location>
        <begin position="68"/>
        <end position="105"/>
    </location>
</feature>
<evidence type="ECO:0000313" key="2">
    <source>
        <dbReference type="EMBL" id="PXF50099.1"/>
    </source>
</evidence>
<sequence length="280" mass="30943">MDATPLPHSAFMTMSAAPVSRRNALRLAGLSLAALCAPRPIGPAYALKPGKPSKEKLLQGIREEKTPEEIEEEKARIAEEKKMRLAKQRELQATAERRKAGLEDDNSKGTEIESNLRGQYYYPTARKRYLPRVRLAWEVLPDVQKAAKESAWPVVSNYSTGELSDAVLPMKLYASSLAGGGLSINAKFIEAMNKETDMYERALKQLSRAVKRKDTTVALGTLTDMRDAISKYRELGHLEAADFGIGEVPTDSRVGSGFGNNNSALYRKNKSMQEVAIGQR</sequence>
<dbReference type="AlphaFoldDB" id="A0A2V3J6S4"/>
<gene>
    <name evidence="2" type="ORF">BWQ96_00259</name>
</gene>
<reference evidence="2 3" key="1">
    <citation type="journal article" date="2018" name="Mol. Biol. Evol.">
        <title>Analysis of the draft genome of the red seaweed Gracilariopsis chorda provides insights into genome size evolution in Rhodophyta.</title>
        <authorList>
            <person name="Lee J."/>
            <person name="Yang E.C."/>
            <person name="Graf L."/>
            <person name="Yang J.H."/>
            <person name="Qiu H."/>
            <person name="Zel Zion U."/>
            <person name="Chan C.X."/>
            <person name="Stephens T.G."/>
            <person name="Weber A.P.M."/>
            <person name="Boo G.H."/>
            <person name="Boo S.M."/>
            <person name="Kim K.M."/>
            <person name="Shin Y."/>
            <person name="Jung M."/>
            <person name="Lee S.J."/>
            <person name="Yim H.S."/>
            <person name="Lee J.H."/>
            <person name="Bhattacharya D."/>
            <person name="Yoon H.S."/>
        </authorList>
    </citation>
    <scope>NUCLEOTIDE SEQUENCE [LARGE SCALE GENOMIC DNA]</scope>
    <source>
        <strain evidence="2 3">SKKU-2015</strain>
        <tissue evidence="2">Whole body</tissue>
    </source>
</reference>
<dbReference type="PROSITE" id="PS51318">
    <property type="entry name" value="TAT"/>
    <property type="match status" value="1"/>
</dbReference>
<evidence type="ECO:0000256" key="1">
    <source>
        <dbReference type="SAM" id="Coils"/>
    </source>
</evidence>
<accession>A0A2V3J6S4</accession>
<dbReference type="InterPro" id="IPR006311">
    <property type="entry name" value="TAT_signal"/>
</dbReference>
<dbReference type="EMBL" id="NBIV01000001">
    <property type="protein sequence ID" value="PXF50099.1"/>
    <property type="molecule type" value="Genomic_DNA"/>
</dbReference>
<proteinExistence type="predicted"/>
<evidence type="ECO:0000313" key="3">
    <source>
        <dbReference type="Proteomes" id="UP000247409"/>
    </source>
</evidence>
<protein>
    <submittedName>
        <fullName evidence="2">Uncharacterized protein</fullName>
    </submittedName>
</protein>
<name>A0A2V3J6S4_9FLOR</name>
<dbReference type="Proteomes" id="UP000247409">
    <property type="component" value="Unassembled WGS sequence"/>
</dbReference>
<keyword evidence="3" id="KW-1185">Reference proteome</keyword>